<dbReference type="InterPro" id="IPR001853">
    <property type="entry name" value="DSBA-like_thioredoxin_dom"/>
</dbReference>
<evidence type="ECO:0000313" key="2">
    <source>
        <dbReference type="EMBL" id="BCR02985.1"/>
    </source>
</evidence>
<dbReference type="PANTHER" id="PTHR13887">
    <property type="entry name" value="GLUTATHIONE S-TRANSFERASE KAPPA"/>
    <property type="match status" value="1"/>
</dbReference>
<proteinExistence type="predicted"/>
<dbReference type="Gene3D" id="3.40.30.10">
    <property type="entry name" value="Glutaredoxin"/>
    <property type="match status" value="1"/>
</dbReference>
<evidence type="ECO:0000313" key="3">
    <source>
        <dbReference type="Proteomes" id="UP001319827"/>
    </source>
</evidence>
<dbReference type="EMBL" id="AP024355">
    <property type="protein sequence ID" value="BCR02985.1"/>
    <property type="molecule type" value="Genomic_DNA"/>
</dbReference>
<reference evidence="2 3" key="2">
    <citation type="journal article" date="2021" name="Int. J. Syst. Evol. Microbiol.">
        <title>Isolation and Polyphasic Characterization of Desulfuromonas versatilis sp. Nov., an Electrogenic Bacteria Capable of Versatile Metabolism Isolated from a Graphene Oxide-Reducing Enrichment Culture.</title>
        <authorList>
            <person name="Xie L."/>
            <person name="Yoshida N."/>
            <person name="Ishii S."/>
            <person name="Meng L."/>
        </authorList>
    </citation>
    <scope>NUCLEOTIDE SEQUENCE [LARGE SCALE GENOMIC DNA]</scope>
    <source>
        <strain evidence="2 3">NIT-T3</strain>
    </source>
</reference>
<sequence length="176" mass="19458">MRIDQLREEFDLRLRYSVFPLHPETPEQGQSLQELFGARMDVAAMLERLRSVAAELGLPFGARTHTYNSRRAQELGKWAEARGLGEPFHGAVYRAYFAEGRNIARPEELAAIAASVGLDGAEARQVLAEGRFAAAVDADWARARSLGVNAVPTLDCGGRRLVGFQPYEAFRRLAKG</sequence>
<protein>
    <recommendedName>
        <fullName evidence="1">DSBA-like thioredoxin domain-containing protein</fullName>
    </recommendedName>
</protein>
<gene>
    <name evidence="2" type="ORF">DESUT3_00540</name>
</gene>
<reference evidence="2 3" key="1">
    <citation type="journal article" date="2016" name="C (Basel)">
        <title>Selective Growth of and Electricity Production by Marine Exoelectrogenic Bacteria in Self-Aggregated Hydrogel of Microbially Reduced Graphene Oxide.</title>
        <authorList>
            <person name="Yoshida N."/>
            <person name="Goto Y."/>
            <person name="Miyata Y."/>
        </authorList>
    </citation>
    <scope>NUCLEOTIDE SEQUENCE [LARGE SCALE GENOMIC DNA]</scope>
    <source>
        <strain evidence="2 3">NIT-T3</strain>
    </source>
</reference>
<accession>A0ABN6DRY9</accession>
<dbReference type="Pfam" id="PF01323">
    <property type="entry name" value="DSBA"/>
    <property type="match status" value="1"/>
</dbReference>
<dbReference type="PANTHER" id="PTHR13887:SF41">
    <property type="entry name" value="THIOREDOXIN SUPERFAMILY PROTEIN"/>
    <property type="match status" value="1"/>
</dbReference>
<keyword evidence="3" id="KW-1185">Reference proteome</keyword>
<feature type="domain" description="DSBA-like thioredoxin" evidence="1">
    <location>
        <begin position="2"/>
        <end position="172"/>
    </location>
</feature>
<evidence type="ECO:0000259" key="1">
    <source>
        <dbReference type="Pfam" id="PF01323"/>
    </source>
</evidence>
<dbReference type="InterPro" id="IPR036249">
    <property type="entry name" value="Thioredoxin-like_sf"/>
</dbReference>
<dbReference type="Proteomes" id="UP001319827">
    <property type="component" value="Chromosome"/>
</dbReference>
<organism evidence="2 3">
    <name type="scientific">Desulfuromonas versatilis</name>
    <dbReference type="NCBI Taxonomy" id="2802975"/>
    <lineage>
        <taxon>Bacteria</taxon>
        <taxon>Pseudomonadati</taxon>
        <taxon>Thermodesulfobacteriota</taxon>
        <taxon>Desulfuromonadia</taxon>
        <taxon>Desulfuromonadales</taxon>
        <taxon>Desulfuromonadaceae</taxon>
        <taxon>Desulfuromonas</taxon>
    </lineage>
</organism>
<name>A0ABN6DRY9_9BACT</name>
<dbReference type="SUPFAM" id="SSF52833">
    <property type="entry name" value="Thioredoxin-like"/>
    <property type="match status" value="1"/>
</dbReference>